<dbReference type="GO" id="GO:0016887">
    <property type="term" value="F:ATP hydrolysis activity"/>
    <property type="evidence" value="ECO:0007669"/>
    <property type="project" value="InterPro"/>
</dbReference>
<reference evidence="2 3" key="1">
    <citation type="submission" date="2017-02" db="EMBL/GenBank/DDBJ databases">
        <authorList>
            <person name="Peterson S.W."/>
        </authorList>
    </citation>
    <scope>NUCLEOTIDE SEQUENCE [LARGE SCALE GENOMIC DNA]</scope>
    <source>
        <strain evidence="2 3">DSM 16080</strain>
    </source>
</reference>
<dbReference type="GO" id="GO:0006302">
    <property type="term" value="P:double-strand break repair"/>
    <property type="evidence" value="ECO:0007669"/>
    <property type="project" value="TreeGrafter"/>
</dbReference>
<dbReference type="InterPro" id="IPR003959">
    <property type="entry name" value="ATPase_AAA_core"/>
</dbReference>
<dbReference type="Gene3D" id="3.40.50.300">
    <property type="entry name" value="P-loop containing nucleotide triphosphate hydrolases"/>
    <property type="match status" value="1"/>
</dbReference>
<dbReference type="OrthoDB" id="127554at2"/>
<dbReference type="InterPro" id="IPR027417">
    <property type="entry name" value="P-loop_NTPase"/>
</dbReference>
<dbReference type="PANTHER" id="PTHR32182">
    <property type="entry name" value="DNA REPLICATION AND REPAIR PROTEIN RECF"/>
    <property type="match status" value="1"/>
</dbReference>
<accession>A0A1T4YAU3</accession>
<proteinExistence type="predicted"/>
<evidence type="ECO:0000313" key="2">
    <source>
        <dbReference type="EMBL" id="SKA98395.1"/>
    </source>
</evidence>
<dbReference type="Proteomes" id="UP000190027">
    <property type="component" value="Unassembled WGS sequence"/>
</dbReference>
<evidence type="ECO:0000259" key="1">
    <source>
        <dbReference type="Pfam" id="PF13304"/>
    </source>
</evidence>
<organism evidence="2 3">
    <name type="scientific">Paucidesulfovibrio gracilis DSM 16080</name>
    <dbReference type="NCBI Taxonomy" id="1121449"/>
    <lineage>
        <taxon>Bacteria</taxon>
        <taxon>Pseudomonadati</taxon>
        <taxon>Thermodesulfobacteriota</taxon>
        <taxon>Desulfovibrionia</taxon>
        <taxon>Desulfovibrionales</taxon>
        <taxon>Desulfovibrionaceae</taxon>
        <taxon>Paucidesulfovibrio</taxon>
    </lineage>
</organism>
<sequence>MQQPQLIKILKLKNILSFGEAADEIKLGGLNVLIGPNGSGKSNLIEAVSLLQAAPSSITNPMRRKGGGGVRDWLWQGRKDNASAELEAVISNGAASVDDLRYRFAFSMVNQRFEMTDESLEFKKPAEGQQEAYFFYKYQNNHPVLNVKAEKRTLKHEDVDPGSSILAQRKDPDQYPELTWVGEQFEKIRIYREWSFGRNADLRKPQDADAPNDILDEDCLNLGLVLNYLRRKPAAKRAILQYLGKFYGGIEDFDISVSGGTVQLFLQEGDFPIPATRLSDGTLRFICLLAILCHPTPPPLVCIEEPELGLHPDIIPTLAKLLTEASERTQVIVTTHSDILVDELTDTPDCVLVCDKEDGATSIRNLDSDSLKKWLEKYSLGQLWLKGEIGGTRW</sequence>
<dbReference type="PANTHER" id="PTHR32182:SF25">
    <property type="entry name" value="SLR1056 PROTEIN"/>
    <property type="match status" value="1"/>
</dbReference>
<dbReference type="STRING" id="1121449.SAMN02745704_02920"/>
<protein>
    <submittedName>
        <fullName evidence="2">Predicted ATPase</fullName>
    </submittedName>
</protein>
<feature type="domain" description="ATPase AAA-type core" evidence="1">
    <location>
        <begin position="30"/>
        <end position="342"/>
    </location>
</feature>
<dbReference type="GO" id="GO:0000731">
    <property type="term" value="P:DNA synthesis involved in DNA repair"/>
    <property type="evidence" value="ECO:0007669"/>
    <property type="project" value="TreeGrafter"/>
</dbReference>
<name>A0A1T4YAU3_9BACT</name>
<dbReference type="InterPro" id="IPR014555">
    <property type="entry name" value="RecF-like"/>
</dbReference>
<evidence type="ECO:0000313" key="3">
    <source>
        <dbReference type="Proteomes" id="UP000190027"/>
    </source>
</evidence>
<dbReference type="GO" id="GO:0005524">
    <property type="term" value="F:ATP binding"/>
    <property type="evidence" value="ECO:0007669"/>
    <property type="project" value="InterPro"/>
</dbReference>
<dbReference type="AlphaFoldDB" id="A0A1T4YAU3"/>
<keyword evidence="3" id="KW-1185">Reference proteome</keyword>
<gene>
    <name evidence="2" type="ORF">SAMN02745704_02920</name>
</gene>
<dbReference type="SUPFAM" id="SSF52540">
    <property type="entry name" value="P-loop containing nucleoside triphosphate hydrolases"/>
    <property type="match status" value="1"/>
</dbReference>
<dbReference type="Pfam" id="PF13304">
    <property type="entry name" value="AAA_21"/>
    <property type="match status" value="1"/>
</dbReference>
<dbReference type="EMBL" id="FUYC01000045">
    <property type="protein sequence ID" value="SKA98395.1"/>
    <property type="molecule type" value="Genomic_DNA"/>
</dbReference>
<dbReference type="PIRSF" id="PIRSF029347">
    <property type="entry name" value="RecF"/>
    <property type="match status" value="1"/>
</dbReference>